<dbReference type="STRING" id="211114.SAMN04489726_3510"/>
<keyword evidence="3" id="KW-1185">Reference proteome</keyword>
<name>A0A1G9WBC7_ALLAB</name>
<feature type="transmembrane region" description="Helical" evidence="1">
    <location>
        <begin position="12"/>
        <end position="31"/>
    </location>
</feature>
<sequence>MSVRALVRKALVHMGIGLLAALVTGVAAFVVEGALRQRGRREGTADVVVPRRADAEALRVGLFVVGCG</sequence>
<accession>A0A1G9WBC7</accession>
<dbReference type="AlphaFoldDB" id="A0A1G9WBC7"/>
<keyword evidence="1" id="KW-0812">Transmembrane</keyword>
<gene>
    <name evidence="2" type="ORF">SAMN04489726_3510</name>
</gene>
<proteinExistence type="predicted"/>
<dbReference type="EMBL" id="LT629701">
    <property type="protein sequence ID" value="SDM81848.1"/>
    <property type="molecule type" value="Genomic_DNA"/>
</dbReference>
<reference evidence="2 3" key="1">
    <citation type="submission" date="2016-10" db="EMBL/GenBank/DDBJ databases">
        <authorList>
            <person name="de Groot N.N."/>
        </authorList>
    </citation>
    <scope>NUCLEOTIDE SEQUENCE [LARGE SCALE GENOMIC DNA]</scope>
    <source>
        <strain evidence="2 3">DSM 44149</strain>
    </source>
</reference>
<dbReference type="Proteomes" id="UP000183376">
    <property type="component" value="Chromosome I"/>
</dbReference>
<keyword evidence="1" id="KW-0472">Membrane</keyword>
<dbReference type="RefSeq" id="WP_030429633.1">
    <property type="nucleotide sequence ID" value="NZ_JOEF01000008.1"/>
</dbReference>
<protein>
    <submittedName>
        <fullName evidence="2">Uncharacterized protein</fullName>
    </submittedName>
</protein>
<organism evidence="2 3">
    <name type="scientific">Allokutzneria albata</name>
    <name type="common">Kibdelosporangium albatum</name>
    <dbReference type="NCBI Taxonomy" id="211114"/>
    <lineage>
        <taxon>Bacteria</taxon>
        <taxon>Bacillati</taxon>
        <taxon>Actinomycetota</taxon>
        <taxon>Actinomycetes</taxon>
        <taxon>Pseudonocardiales</taxon>
        <taxon>Pseudonocardiaceae</taxon>
        <taxon>Allokutzneria</taxon>
    </lineage>
</organism>
<evidence type="ECO:0000256" key="1">
    <source>
        <dbReference type="SAM" id="Phobius"/>
    </source>
</evidence>
<keyword evidence="1" id="KW-1133">Transmembrane helix</keyword>
<evidence type="ECO:0000313" key="3">
    <source>
        <dbReference type="Proteomes" id="UP000183376"/>
    </source>
</evidence>
<evidence type="ECO:0000313" key="2">
    <source>
        <dbReference type="EMBL" id="SDM81848.1"/>
    </source>
</evidence>